<dbReference type="EnsemblMetazoa" id="CJA14493.1">
    <property type="protein sequence ID" value="CJA14493.1"/>
    <property type="gene ID" value="WBGene00133697"/>
</dbReference>
<dbReference type="SUPFAM" id="SSF81321">
    <property type="entry name" value="Family A G protein-coupled receptor-like"/>
    <property type="match status" value="1"/>
</dbReference>
<dbReference type="AlphaFoldDB" id="A0A8R1DXT2"/>
<feature type="transmembrane region" description="Helical" evidence="1">
    <location>
        <begin position="282"/>
        <end position="303"/>
    </location>
</feature>
<name>A0A8R1DXT2_CAEJA</name>
<dbReference type="PANTHER" id="PTHR46000:SF6">
    <property type="entry name" value="SEVEN TM RECEPTOR"/>
    <property type="match status" value="1"/>
</dbReference>
<keyword evidence="1" id="KW-0472">Membrane</keyword>
<evidence type="ECO:0000313" key="2">
    <source>
        <dbReference type="EnsemblMetazoa" id="CJA14493.1"/>
    </source>
</evidence>
<reference evidence="3" key="1">
    <citation type="submission" date="2010-08" db="EMBL/GenBank/DDBJ databases">
        <authorList>
            <consortium name="Caenorhabditis japonica Sequencing Consortium"/>
            <person name="Wilson R.K."/>
        </authorList>
    </citation>
    <scope>NUCLEOTIDE SEQUENCE [LARGE SCALE GENOMIC DNA]</scope>
    <source>
        <strain evidence="3">DF5081</strain>
    </source>
</reference>
<dbReference type="PANTHER" id="PTHR46000">
    <property type="entry name" value="SEVEN TM RECEPTOR-RELATED"/>
    <property type="match status" value="1"/>
</dbReference>
<feature type="transmembrane region" description="Helical" evidence="1">
    <location>
        <begin position="244"/>
        <end position="262"/>
    </location>
</feature>
<keyword evidence="1" id="KW-1133">Transmembrane helix</keyword>
<organism evidence="2 3">
    <name type="scientific">Caenorhabditis japonica</name>
    <dbReference type="NCBI Taxonomy" id="281687"/>
    <lineage>
        <taxon>Eukaryota</taxon>
        <taxon>Metazoa</taxon>
        <taxon>Ecdysozoa</taxon>
        <taxon>Nematoda</taxon>
        <taxon>Chromadorea</taxon>
        <taxon>Rhabditida</taxon>
        <taxon>Rhabditina</taxon>
        <taxon>Rhabditomorpha</taxon>
        <taxon>Rhabditoidea</taxon>
        <taxon>Rhabditidae</taxon>
        <taxon>Peloderinae</taxon>
        <taxon>Caenorhabditis</taxon>
    </lineage>
</organism>
<proteinExistence type="predicted"/>
<evidence type="ECO:0008006" key="4">
    <source>
        <dbReference type="Google" id="ProtNLM"/>
    </source>
</evidence>
<evidence type="ECO:0000256" key="1">
    <source>
        <dbReference type="SAM" id="Phobius"/>
    </source>
</evidence>
<feature type="transmembrane region" description="Helical" evidence="1">
    <location>
        <begin position="199"/>
        <end position="223"/>
    </location>
</feature>
<feature type="transmembrane region" description="Helical" evidence="1">
    <location>
        <begin position="45"/>
        <end position="68"/>
    </location>
</feature>
<feature type="transmembrane region" description="Helical" evidence="1">
    <location>
        <begin position="92"/>
        <end position="114"/>
    </location>
</feature>
<keyword evidence="3" id="KW-1185">Reference proteome</keyword>
<dbReference type="Proteomes" id="UP000005237">
    <property type="component" value="Unassembled WGS sequence"/>
</dbReference>
<reference evidence="2" key="2">
    <citation type="submission" date="2022-06" db="UniProtKB">
        <authorList>
            <consortium name="EnsemblMetazoa"/>
        </authorList>
    </citation>
    <scope>IDENTIFICATION</scope>
    <source>
        <strain evidence="2">DF5081</strain>
    </source>
</reference>
<accession>A0A8R1DXT2</accession>
<keyword evidence="1" id="KW-0812">Transmembrane</keyword>
<protein>
    <recommendedName>
        <fullName evidence="4">Seven TM Receptor</fullName>
    </recommendedName>
</protein>
<dbReference type="Pfam" id="PF10326">
    <property type="entry name" value="7TM_GPCR_Str"/>
    <property type="match status" value="1"/>
</dbReference>
<feature type="transmembrane region" description="Helical" evidence="1">
    <location>
        <begin position="134"/>
        <end position="153"/>
    </location>
</feature>
<evidence type="ECO:0000313" key="3">
    <source>
        <dbReference type="Proteomes" id="UP000005237"/>
    </source>
</evidence>
<sequence length="315" mass="36570">MSSFHFYPFAIQASKVVFATTVLINLFLVYLTLTHTKQITGAYKYMIILFAFVGILFTFMKATLHPYLHSHNAGLMFFSLESDWGQIKAVEVAIMVYTGVYSAMISLVAIQFVFRYWTLFCDKKLVYFTTRKCIVWFIYVFLIGMGWGFMIYLCARPDDYTSNYMRASLLDTYGMDVERTVGFFVVAYNADQSTRWRNVAFIAAMLIDLMIQYVIVIYCGVTINQKMHEKLVNFSVPHRRLQEQLFRTLVLQITVPSIIFHLPLVPVLCAPLFNLRLDFESGIIYCLLSLYPSIDSVILMTVVHDYRHKITKLND</sequence>
<dbReference type="InterPro" id="IPR019428">
    <property type="entry name" value="7TM_GPCR_serpentine_rcpt_Str"/>
</dbReference>
<feature type="transmembrane region" description="Helical" evidence="1">
    <location>
        <begin position="6"/>
        <end position="33"/>
    </location>
</feature>